<evidence type="ECO:0000313" key="7">
    <source>
        <dbReference type="Proteomes" id="UP000266426"/>
    </source>
</evidence>
<keyword evidence="2" id="KW-0119">Carbohydrate metabolism</keyword>
<dbReference type="InterPro" id="IPR015178">
    <property type="entry name" value="A-amylase/a-glucTrfase_central"/>
</dbReference>
<dbReference type="EMBL" id="QZJZ01000079">
    <property type="protein sequence ID" value="RJP57486.1"/>
    <property type="molecule type" value="Genomic_DNA"/>
</dbReference>
<feature type="domain" description="Alpha-amylase/4-alpha-glucanotransferase C-terminal" evidence="5">
    <location>
        <begin position="415"/>
        <end position="699"/>
    </location>
</feature>
<dbReference type="PANTHER" id="PTHR36306">
    <property type="entry name" value="ALPHA-AMYLASE-RELATED-RELATED"/>
    <property type="match status" value="1"/>
</dbReference>
<proteinExistence type="inferred from homology"/>
<dbReference type="PANTHER" id="PTHR36306:SF1">
    <property type="entry name" value="ALPHA-AMYLASE-RELATED"/>
    <property type="match status" value="1"/>
</dbReference>
<sequence>MKKIHFLFGIHCHQPVGNFEHVFDESFSRCYEPFINMLVKHPKIKCTLHYTGPLLEWIEQHRKRFFEAISMLVARHQVEILSGGFYEPIITVIPPEDAIGQIRMLSEYVEEHFGYSPKGMWLAERVWEPALPDLMHDAGISYSILDDTHFRQAGLPEDEMFGYYVTEHNGKVLRLFPIDKQLRYLIPFRQPQEVIDYLKLLAENDKIQAVTMADDGEKFGVWPGTYDWVYNQGYLERFFTMLEENSEWVVMSTFSEYMESHNPQGKIYLPTSSYEEMMEWALPSPTIVQYEKVLHDLEKNEVLYKEVKPFYRGGFWRNFLAKYEESNLMHKKMLRISKLVHEHTPDNMQAKKELWRGQCNCPYWHGLFGGLYLNYLRNAIYTHLIKAEKIVDHVRHEDVNWVEIDQLDYQATDHKCVLISSSQLNAYVDPSNGGACFEIDYKPSNFNITNGFTRKFEAYHERLKHFLENRGKQGTDGEEPKSIHDIVTVKEEGLDKYLIYDTYSRHNFIDHFLPLNTTMDNFKQLRYNECGNFVGQQYKLKETKTAGITGEVVLERLGSVRMSKKSADIPVKLIKKIGTIDLNRLHVIYTLENRSDQAIELLFGCELNLSYLAAQSGDRYFLNEDGTRQHMDYEGTKSITFNYSLQMINEWDNIKVDVSFPRAVSLWRFPIATVSQSEGGFERTYQQTMIMPLWQIRLEPGTPINDVEVSLCFNPHH</sequence>
<comment type="similarity">
    <text evidence="1">Belongs to the glycosyl hydrolase 57 family.</text>
</comment>
<dbReference type="Pfam" id="PF09094">
    <property type="entry name" value="AmyA-A_glucT_m"/>
    <property type="match status" value="1"/>
</dbReference>
<dbReference type="GO" id="GO:0003824">
    <property type="term" value="F:catalytic activity"/>
    <property type="evidence" value="ECO:0007669"/>
    <property type="project" value="InterPro"/>
</dbReference>
<dbReference type="InterPro" id="IPR004300">
    <property type="entry name" value="Glyco_hydro_57_N"/>
</dbReference>
<dbReference type="InterPro" id="IPR028995">
    <property type="entry name" value="Glyco_hydro_57/38_cen_sf"/>
</dbReference>
<organism evidence="6 7">
    <name type="scientific">Candidatus Auribacter fodinae</name>
    <dbReference type="NCBI Taxonomy" id="2093366"/>
    <lineage>
        <taxon>Bacteria</taxon>
        <taxon>Pseudomonadati</taxon>
        <taxon>Candidatus Auribacterota</taxon>
        <taxon>Candidatus Auribacteria</taxon>
        <taxon>Candidatus Auribacterales</taxon>
        <taxon>Candidatus Auribacteraceae</taxon>
        <taxon>Candidatus Auribacter</taxon>
    </lineage>
</organism>
<dbReference type="GO" id="GO:0005975">
    <property type="term" value="P:carbohydrate metabolic process"/>
    <property type="evidence" value="ECO:0007669"/>
    <property type="project" value="InterPro"/>
</dbReference>
<evidence type="ECO:0000256" key="2">
    <source>
        <dbReference type="ARBA" id="ARBA00023277"/>
    </source>
</evidence>
<protein>
    <submittedName>
        <fullName evidence="6">DUF1926 domain-containing protein</fullName>
    </submittedName>
</protein>
<dbReference type="Proteomes" id="UP000266426">
    <property type="component" value="Unassembled WGS sequence"/>
</dbReference>
<dbReference type="CDD" id="cd10793">
    <property type="entry name" value="GH57N_TLGT_like"/>
    <property type="match status" value="1"/>
</dbReference>
<evidence type="ECO:0000259" key="5">
    <source>
        <dbReference type="Pfam" id="PF09095"/>
    </source>
</evidence>
<evidence type="ECO:0000259" key="3">
    <source>
        <dbReference type="Pfam" id="PF03065"/>
    </source>
</evidence>
<dbReference type="SUPFAM" id="SSF88713">
    <property type="entry name" value="Glycoside hydrolase/deacetylase"/>
    <property type="match status" value="1"/>
</dbReference>
<dbReference type="AlphaFoldDB" id="A0A3A4QZD4"/>
<dbReference type="Gene3D" id="2.70.98.10">
    <property type="match status" value="1"/>
</dbReference>
<dbReference type="InterPro" id="IPR015179">
    <property type="entry name" value="A-amylase/a-glucTrfase_C"/>
</dbReference>
<evidence type="ECO:0000259" key="4">
    <source>
        <dbReference type="Pfam" id="PF09094"/>
    </source>
</evidence>
<dbReference type="InterPro" id="IPR011013">
    <property type="entry name" value="Gal_mutarotase_sf_dom"/>
</dbReference>
<evidence type="ECO:0000313" key="6">
    <source>
        <dbReference type="EMBL" id="RJP57486.1"/>
    </source>
</evidence>
<dbReference type="Pfam" id="PF09095">
    <property type="entry name" value="AmyA-gluTrfs_C"/>
    <property type="match status" value="1"/>
</dbReference>
<dbReference type="Gene3D" id="3.20.110.20">
    <property type="match status" value="1"/>
</dbReference>
<dbReference type="InterPro" id="IPR014718">
    <property type="entry name" value="GH-type_carb-bd"/>
</dbReference>
<dbReference type="InterPro" id="IPR052046">
    <property type="entry name" value="GH57_Enzymes"/>
</dbReference>
<dbReference type="InterPro" id="IPR011330">
    <property type="entry name" value="Glyco_hydro/deAcase_b/a-brl"/>
</dbReference>
<reference evidence="6 7" key="1">
    <citation type="journal article" date="2017" name="ISME J.">
        <title>Energy and carbon metabolisms in a deep terrestrial subsurface fluid microbial community.</title>
        <authorList>
            <person name="Momper L."/>
            <person name="Jungbluth S.P."/>
            <person name="Lee M.D."/>
            <person name="Amend J.P."/>
        </authorList>
    </citation>
    <scope>NUCLEOTIDE SEQUENCE [LARGE SCALE GENOMIC DNA]</scope>
    <source>
        <strain evidence="6">SURF_26</strain>
    </source>
</reference>
<dbReference type="GO" id="GO:0030246">
    <property type="term" value="F:carbohydrate binding"/>
    <property type="evidence" value="ECO:0007669"/>
    <property type="project" value="InterPro"/>
</dbReference>
<evidence type="ECO:0000256" key="1">
    <source>
        <dbReference type="ARBA" id="ARBA00006821"/>
    </source>
</evidence>
<feature type="domain" description="Alpha-amylase/4-alpha-glucanotransferase central" evidence="4">
    <location>
        <begin position="314"/>
        <end position="390"/>
    </location>
</feature>
<dbReference type="SUPFAM" id="SSF88688">
    <property type="entry name" value="Families 57/38 glycoside transferase middle domain"/>
    <property type="match status" value="1"/>
</dbReference>
<gene>
    <name evidence="6" type="ORF">C4541_09990</name>
</gene>
<comment type="caution">
    <text evidence="6">The sequence shown here is derived from an EMBL/GenBank/DDBJ whole genome shotgun (WGS) entry which is preliminary data.</text>
</comment>
<name>A0A3A4QZD4_9BACT</name>
<feature type="domain" description="Glycoside hydrolase family 57 N-terminal" evidence="3">
    <location>
        <begin position="8"/>
        <end position="270"/>
    </location>
</feature>
<dbReference type="SUPFAM" id="SSF74650">
    <property type="entry name" value="Galactose mutarotase-like"/>
    <property type="match status" value="1"/>
</dbReference>
<dbReference type="Pfam" id="PF03065">
    <property type="entry name" value="Glyco_hydro_57"/>
    <property type="match status" value="1"/>
</dbReference>
<accession>A0A3A4QZD4</accession>